<dbReference type="Proteomes" id="UP001274830">
    <property type="component" value="Unassembled WGS sequence"/>
</dbReference>
<organism evidence="1 2">
    <name type="scientific">Recurvomyces mirabilis</name>
    <dbReference type="NCBI Taxonomy" id="574656"/>
    <lineage>
        <taxon>Eukaryota</taxon>
        <taxon>Fungi</taxon>
        <taxon>Dikarya</taxon>
        <taxon>Ascomycota</taxon>
        <taxon>Pezizomycotina</taxon>
        <taxon>Dothideomycetes</taxon>
        <taxon>Dothideomycetidae</taxon>
        <taxon>Mycosphaerellales</taxon>
        <taxon>Teratosphaeriaceae</taxon>
        <taxon>Recurvomyces</taxon>
    </lineage>
</organism>
<accession>A0AAE1BZ66</accession>
<proteinExistence type="predicted"/>
<dbReference type="EMBL" id="JAUTXT010000026">
    <property type="protein sequence ID" value="KAK3673221.1"/>
    <property type="molecule type" value="Genomic_DNA"/>
</dbReference>
<comment type="caution">
    <text evidence="1">The sequence shown here is derived from an EMBL/GenBank/DDBJ whole genome shotgun (WGS) entry which is preliminary data.</text>
</comment>
<gene>
    <name evidence="1" type="ORF">LTR78_006766</name>
</gene>
<sequence length="319" mass="33319">MNSTTFVTTTIVSTAVSASASPTFSFNTATTTSIYTVNSTVYTCATAGAASITSSSSSSSVVPIVTKRQDASTTVSLPTACVGQLINFATWQLKWGICRGCLGISATSSVSTVYTSTVTTTIDATVTSVIPPTITATSIQTSLFNTMSTTTITSVEPTVILGTSTIVTTTTVTTTLSSPQPTRFSISYTNTSSDGTVVKYFGRAANLTNGDTTVVQFSPSDAALDQWSLDSQGRLENLSDDEYVAKNTFDYLPWLYLLNTSAPQNTPSCIGCNNTLFCNYPNTTGNSFSSCGGFLALGPAATLNSSSLCVPITLRYGLI</sequence>
<protein>
    <submittedName>
        <fullName evidence="1">Uncharacterized protein</fullName>
    </submittedName>
</protein>
<dbReference type="AlphaFoldDB" id="A0AAE1BZ66"/>
<reference evidence="1" key="1">
    <citation type="submission" date="2023-07" db="EMBL/GenBank/DDBJ databases">
        <title>Black Yeasts Isolated from many extreme environments.</title>
        <authorList>
            <person name="Coleine C."/>
            <person name="Stajich J.E."/>
            <person name="Selbmann L."/>
        </authorList>
    </citation>
    <scope>NUCLEOTIDE SEQUENCE</scope>
    <source>
        <strain evidence="1">CCFEE 5485</strain>
    </source>
</reference>
<keyword evidence="2" id="KW-1185">Reference proteome</keyword>
<name>A0AAE1BZ66_9PEZI</name>
<evidence type="ECO:0000313" key="1">
    <source>
        <dbReference type="EMBL" id="KAK3673221.1"/>
    </source>
</evidence>
<evidence type="ECO:0000313" key="2">
    <source>
        <dbReference type="Proteomes" id="UP001274830"/>
    </source>
</evidence>